<dbReference type="Proteomes" id="UP000077266">
    <property type="component" value="Unassembled WGS sequence"/>
</dbReference>
<dbReference type="Pfam" id="PF10604">
    <property type="entry name" value="Polyketide_cyc2"/>
    <property type="match status" value="1"/>
</dbReference>
<name>A0A165MGW7_EXIGL</name>
<sequence length="208" mass="22571">MLLQVVSALCVLVCALLYLPRNDYLNEQMSAQTNLPAPAVKGALTVASAVVISAPVEAVWKILIDIQKYEEWNPSLRFIQIIDANKTPLPPAQQFLEVGASIKVGLMGTPSLDPSVQPTGVVELVSAVDDAHHRWSYRSHSTGPMFRAERAFAVSQSQTDPEKTVLEMRHIVGGAFARLVGLLMGARLKVAQVEMGKALKARAERTAS</sequence>
<accession>A0A165MGW7</accession>
<dbReference type="InterPro" id="IPR019587">
    <property type="entry name" value="Polyketide_cyclase/dehydratase"/>
</dbReference>
<dbReference type="Gene3D" id="3.30.530.20">
    <property type="match status" value="1"/>
</dbReference>
<keyword evidence="1" id="KW-0732">Signal</keyword>
<dbReference type="AlphaFoldDB" id="A0A165MGW7"/>
<dbReference type="SUPFAM" id="SSF55961">
    <property type="entry name" value="Bet v1-like"/>
    <property type="match status" value="1"/>
</dbReference>
<dbReference type="InParanoid" id="A0A165MGW7"/>
<dbReference type="EMBL" id="KV425911">
    <property type="protein sequence ID" value="KZV99248.1"/>
    <property type="molecule type" value="Genomic_DNA"/>
</dbReference>
<feature type="chain" id="PRO_5012588181" description="Coenzyme Q-binding protein COQ10 START domain-containing protein" evidence="1">
    <location>
        <begin position="16"/>
        <end position="208"/>
    </location>
</feature>
<gene>
    <name evidence="2" type="ORF">EXIGLDRAFT_762777</name>
</gene>
<evidence type="ECO:0000256" key="1">
    <source>
        <dbReference type="SAM" id="SignalP"/>
    </source>
</evidence>
<organism evidence="2 3">
    <name type="scientific">Exidia glandulosa HHB12029</name>
    <dbReference type="NCBI Taxonomy" id="1314781"/>
    <lineage>
        <taxon>Eukaryota</taxon>
        <taxon>Fungi</taxon>
        <taxon>Dikarya</taxon>
        <taxon>Basidiomycota</taxon>
        <taxon>Agaricomycotina</taxon>
        <taxon>Agaricomycetes</taxon>
        <taxon>Auriculariales</taxon>
        <taxon>Exidiaceae</taxon>
        <taxon>Exidia</taxon>
    </lineage>
</organism>
<keyword evidence="3" id="KW-1185">Reference proteome</keyword>
<evidence type="ECO:0008006" key="4">
    <source>
        <dbReference type="Google" id="ProtNLM"/>
    </source>
</evidence>
<dbReference type="PANTHER" id="PTHR36166:SF1">
    <property type="entry name" value="SRPBCC DOMAIN-CONTAINING PROTEIN"/>
    <property type="match status" value="1"/>
</dbReference>
<evidence type="ECO:0000313" key="2">
    <source>
        <dbReference type="EMBL" id="KZV99248.1"/>
    </source>
</evidence>
<dbReference type="PANTHER" id="PTHR36166">
    <property type="entry name" value="CHROMOSOME 9, WHOLE GENOME SHOTGUN SEQUENCE"/>
    <property type="match status" value="1"/>
</dbReference>
<dbReference type="OrthoDB" id="509124at2759"/>
<feature type="signal peptide" evidence="1">
    <location>
        <begin position="1"/>
        <end position="15"/>
    </location>
</feature>
<evidence type="ECO:0000313" key="3">
    <source>
        <dbReference type="Proteomes" id="UP000077266"/>
    </source>
</evidence>
<dbReference type="InterPro" id="IPR023393">
    <property type="entry name" value="START-like_dom_sf"/>
</dbReference>
<proteinExistence type="predicted"/>
<reference evidence="2 3" key="1">
    <citation type="journal article" date="2016" name="Mol. Biol. Evol.">
        <title>Comparative Genomics of Early-Diverging Mushroom-Forming Fungi Provides Insights into the Origins of Lignocellulose Decay Capabilities.</title>
        <authorList>
            <person name="Nagy L.G."/>
            <person name="Riley R."/>
            <person name="Tritt A."/>
            <person name="Adam C."/>
            <person name="Daum C."/>
            <person name="Floudas D."/>
            <person name="Sun H."/>
            <person name="Yadav J.S."/>
            <person name="Pangilinan J."/>
            <person name="Larsson K.H."/>
            <person name="Matsuura K."/>
            <person name="Barry K."/>
            <person name="Labutti K."/>
            <person name="Kuo R."/>
            <person name="Ohm R.A."/>
            <person name="Bhattacharya S.S."/>
            <person name="Shirouzu T."/>
            <person name="Yoshinaga Y."/>
            <person name="Martin F.M."/>
            <person name="Grigoriev I.V."/>
            <person name="Hibbett D.S."/>
        </authorList>
    </citation>
    <scope>NUCLEOTIDE SEQUENCE [LARGE SCALE GENOMIC DNA]</scope>
    <source>
        <strain evidence="2 3">HHB12029</strain>
    </source>
</reference>
<dbReference type="CDD" id="cd07822">
    <property type="entry name" value="SRPBCC_4"/>
    <property type="match status" value="1"/>
</dbReference>
<protein>
    <recommendedName>
        <fullName evidence="4">Coenzyme Q-binding protein COQ10 START domain-containing protein</fullName>
    </recommendedName>
</protein>